<comment type="similarity">
    <text evidence="1">Belongs to the 'phage' integrase family.</text>
</comment>
<evidence type="ECO:0000259" key="5">
    <source>
        <dbReference type="PROSITE" id="PS51898"/>
    </source>
</evidence>
<dbReference type="SUPFAM" id="SSF56349">
    <property type="entry name" value="DNA breaking-rejoining enzymes"/>
    <property type="match status" value="1"/>
</dbReference>
<evidence type="ECO:0000256" key="4">
    <source>
        <dbReference type="ARBA" id="ARBA00023172"/>
    </source>
</evidence>
<evidence type="ECO:0000256" key="3">
    <source>
        <dbReference type="ARBA" id="ARBA00023125"/>
    </source>
</evidence>
<dbReference type="InterPro" id="IPR004107">
    <property type="entry name" value="Integrase_SAM-like_N"/>
</dbReference>
<protein>
    <submittedName>
        <fullName evidence="6">Site-specific integrase</fullName>
    </submittedName>
</protein>
<proteinExistence type="inferred from homology"/>
<comment type="caution">
    <text evidence="6">The sequence shown here is derived from an EMBL/GenBank/DDBJ whole genome shotgun (WGS) entry which is preliminary data.</text>
</comment>
<dbReference type="Gene3D" id="1.10.443.10">
    <property type="entry name" value="Intergrase catalytic core"/>
    <property type="match status" value="1"/>
</dbReference>
<dbReference type="InterPro" id="IPR011010">
    <property type="entry name" value="DNA_brk_join_enz"/>
</dbReference>
<evidence type="ECO:0000256" key="2">
    <source>
        <dbReference type="ARBA" id="ARBA00022908"/>
    </source>
</evidence>
<dbReference type="InterPro" id="IPR050090">
    <property type="entry name" value="Tyrosine_recombinase_XerCD"/>
</dbReference>
<dbReference type="Pfam" id="PF14657">
    <property type="entry name" value="Arm-DNA-bind_4"/>
    <property type="match status" value="1"/>
</dbReference>
<feature type="domain" description="Tyr recombinase" evidence="5">
    <location>
        <begin position="172"/>
        <end position="383"/>
    </location>
</feature>
<keyword evidence="4" id="KW-0233">DNA recombination</keyword>
<dbReference type="RefSeq" id="WP_207673458.1">
    <property type="nucleotide sequence ID" value="NZ_JAFREM010000016.1"/>
</dbReference>
<dbReference type="InterPro" id="IPR013762">
    <property type="entry name" value="Integrase-like_cat_sf"/>
</dbReference>
<evidence type="ECO:0000256" key="1">
    <source>
        <dbReference type="ARBA" id="ARBA00008857"/>
    </source>
</evidence>
<keyword evidence="2" id="KW-0229">DNA integration</keyword>
<organism evidence="6 7">
    <name type="scientific">Candidatus Enterococcus moelleringii</name>
    <dbReference type="NCBI Taxonomy" id="2815325"/>
    <lineage>
        <taxon>Bacteria</taxon>
        <taxon>Bacillati</taxon>
        <taxon>Bacillota</taxon>
        <taxon>Bacilli</taxon>
        <taxon>Lactobacillales</taxon>
        <taxon>Enterococcaceae</taxon>
        <taxon>Enterococcus</taxon>
    </lineage>
</organism>
<dbReference type="CDD" id="cd01189">
    <property type="entry name" value="INT_ICEBs1_C_like"/>
    <property type="match status" value="1"/>
</dbReference>
<accession>A0ABS3LDR6</accession>
<evidence type="ECO:0000313" key="7">
    <source>
        <dbReference type="Proteomes" id="UP000664601"/>
    </source>
</evidence>
<keyword evidence="3" id="KW-0238">DNA-binding</keyword>
<dbReference type="InterPro" id="IPR010998">
    <property type="entry name" value="Integrase_recombinase_N"/>
</dbReference>
<sequence>MSKTFKQYQKQNGTKAWMFNSLYLGMDDQGKQVRVTRRGFPTQKAAKLEATKLKAAFDRGEFNKKTPDNSFQEIYELWFDSYKKTVKETTYVATERTFRLHILPTFGEISISKIDMKLCQKTVNQWAEEFEHYNIMLQYASKVMDYAVHLELIVKNPFLHIIRPKKKGPREKKLKFYTKDQIQTIMAHLDNKAVANKNSSLYKKYFSEFDRALFRLLAFSGMRSGEALALEYSDFNFEDKLLSITKTITNTRTGYTISPPKTPSSNRVIPMDEKTMQIIKRWQLLQRKMLFSNRVKAIDGVFTDVYGERMIRQDIYQRANRLADANKLHRVGVHGYRHSHASMLFEAGATMKEAQVRLGHSSIEMTMNVYTHVTDKVKAETVEKLIKFANF</sequence>
<dbReference type="PANTHER" id="PTHR30349">
    <property type="entry name" value="PHAGE INTEGRASE-RELATED"/>
    <property type="match status" value="1"/>
</dbReference>
<keyword evidence="7" id="KW-1185">Reference proteome</keyword>
<dbReference type="Proteomes" id="UP000664601">
    <property type="component" value="Unassembled WGS sequence"/>
</dbReference>
<dbReference type="InterPro" id="IPR028259">
    <property type="entry name" value="AP2-like_int_N"/>
</dbReference>
<evidence type="ECO:0000313" key="6">
    <source>
        <dbReference type="EMBL" id="MBO1306529.1"/>
    </source>
</evidence>
<dbReference type="Gene3D" id="1.10.150.130">
    <property type="match status" value="1"/>
</dbReference>
<dbReference type="PANTHER" id="PTHR30349:SF64">
    <property type="entry name" value="PROPHAGE INTEGRASE INTD-RELATED"/>
    <property type="match status" value="1"/>
</dbReference>
<dbReference type="EMBL" id="JAFREM010000016">
    <property type="protein sequence ID" value="MBO1306529.1"/>
    <property type="molecule type" value="Genomic_DNA"/>
</dbReference>
<reference evidence="6 7" key="1">
    <citation type="submission" date="2021-03" db="EMBL/GenBank/DDBJ databases">
        <title>Enterococcal diversity collection.</title>
        <authorList>
            <person name="Gilmore M.S."/>
            <person name="Schwartzman J."/>
            <person name="Van Tyne D."/>
            <person name="Martin M."/>
            <person name="Earl A.M."/>
            <person name="Manson A.L."/>
            <person name="Straub T."/>
            <person name="Salamzade R."/>
            <person name="Saavedra J."/>
            <person name="Lebreton F."/>
            <person name="Prichula J."/>
            <person name="Schaufler K."/>
            <person name="Gaca A."/>
            <person name="Sgardioli B."/>
            <person name="Wagenaar J."/>
            <person name="Strong T."/>
        </authorList>
    </citation>
    <scope>NUCLEOTIDE SEQUENCE [LARGE SCALE GENOMIC DNA]</scope>
    <source>
        <strain evidence="6 7">669A</strain>
    </source>
</reference>
<dbReference type="Pfam" id="PF14659">
    <property type="entry name" value="Phage_int_SAM_3"/>
    <property type="match status" value="1"/>
</dbReference>
<name>A0ABS3LDR6_9ENTE</name>
<gene>
    <name evidence="6" type="ORF">JZO70_10170</name>
</gene>
<dbReference type="Pfam" id="PF00589">
    <property type="entry name" value="Phage_integrase"/>
    <property type="match status" value="1"/>
</dbReference>
<dbReference type="PROSITE" id="PS51898">
    <property type="entry name" value="TYR_RECOMBINASE"/>
    <property type="match status" value="1"/>
</dbReference>
<dbReference type="InterPro" id="IPR002104">
    <property type="entry name" value="Integrase_catalytic"/>
</dbReference>